<proteinExistence type="predicted"/>
<protein>
    <submittedName>
        <fullName evidence="1">Uncharacterized protein</fullName>
    </submittedName>
</protein>
<dbReference type="EMBL" id="VSSQ01052568">
    <property type="protein sequence ID" value="MPN06643.1"/>
    <property type="molecule type" value="Genomic_DNA"/>
</dbReference>
<evidence type="ECO:0000313" key="1">
    <source>
        <dbReference type="EMBL" id="MPN06643.1"/>
    </source>
</evidence>
<name>A0A645F1W6_9ZZZZ</name>
<comment type="caution">
    <text evidence="1">The sequence shown here is derived from an EMBL/GenBank/DDBJ whole genome shotgun (WGS) entry which is preliminary data.</text>
</comment>
<organism evidence="1">
    <name type="scientific">bioreactor metagenome</name>
    <dbReference type="NCBI Taxonomy" id="1076179"/>
    <lineage>
        <taxon>unclassified sequences</taxon>
        <taxon>metagenomes</taxon>
        <taxon>ecological metagenomes</taxon>
    </lineage>
</organism>
<accession>A0A645F1W6</accession>
<gene>
    <name evidence="1" type="ORF">SDC9_153899</name>
</gene>
<reference evidence="1" key="1">
    <citation type="submission" date="2019-08" db="EMBL/GenBank/DDBJ databases">
        <authorList>
            <person name="Kucharzyk K."/>
            <person name="Murdoch R.W."/>
            <person name="Higgins S."/>
            <person name="Loffler F."/>
        </authorList>
    </citation>
    <scope>NUCLEOTIDE SEQUENCE</scope>
</reference>
<dbReference type="AlphaFoldDB" id="A0A645F1W6"/>
<sequence>MEFSVGVFERFSDPFDRLDHVKAFDKVYIYLGGIPDQANDRLILPLRNMHLKLHRPEPVAKTLPLLYGSSLFQYDDHLHHPFFKIKKRPPGCDPVRPLTVDLLFQSGVSICLQYVSLCSTNRFYCVYSNKSNKSLQNQTH</sequence>